<sequence length="244" mass="26876">MNPLGLILLAIIAGGGLLWLKNQPPANRTRAALKVALLMIFLGLLFLAITGKLHWLGALLAITLPFAQRLLPLLLRLLPFLQRIFSANRRRSGQSGKQSSVRSQMLAMTLDHDSGAMDGEVLSGSLQGRALSTLQKEEFLQLLKECRASDADSARLLETYLDKRFGSEWRADDQDAQDQNSDTASSGNMGEDEALEILGLKPGASREEIIDAHRRLMQRNHPDRGGSTWLAARINEAKSLLLKD</sequence>
<dbReference type="Proteomes" id="UP000236745">
    <property type="component" value="Unassembled WGS sequence"/>
</dbReference>
<evidence type="ECO:0000259" key="9">
    <source>
        <dbReference type="PROSITE" id="PS50076"/>
    </source>
</evidence>
<evidence type="ECO:0000313" key="11">
    <source>
        <dbReference type="Proteomes" id="UP000236745"/>
    </source>
</evidence>
<evidence type="ECO:0000256" key="3">
    <source>
        <dbReference type="ARBA" id="ARBA00022989"/>
    </source>
</evidence>
<feature type="region of interest" description="Disordered" evidence="7">
    <location>
        <begin position="170"/>
        <end position="191"/>
    </location>
</feature>
<dbReference type="SUPFAM" id="SSF46565">
    <property type="entry name" value="Chaperone J-domain"/>
    <property type="match status" value="1"/>
</dbReference>
<dbReference type="OrthoDB" id="9811070at2"/>
<comment type="subcellular location">
    <subcellularLocation>
        <location evidence="1">Membrane</location>
        <topology evidence="1">Single-pass membrane protein</topology>
    </subcellularLocation>
</comment>
<organism evidence="10 11">
    <name type="scientific">Marinobacterium lutimaris</name>
    <dbReference type="NCBI Taxonomy" id="568106"/>
    <lineage>
        <taxon>Bacteria</taxon>
        <taxon>Pseudomonadati</taxon>
        <taxon>Pseudomonadota</taxon>
        <taxon>Gammaproteobacteria</taxon>
        <taxon>Oceanospirillales</taxon>
        <taxon>Oceanospirillaceae</taxon>
        <taxon>Marinobacterium</taxon>
    </lineage>
</organism>
<accession>A0A1H5YGN9</accession>
<evidence type="ECO:0000256" key="6">
    <source>
        <dbReference type="ARBA" id="ARBA00038105"/>
    </source>
</evidence>
<dbReference type="EMBL" id="FNVQ01000001">
    <property type="protein sequence ID" value="SEG22882.1"/>
    <property type="molecule type" value="Genomic_DNA"/>
</dbReference>
<dbReference type="FunFam" id="1.10.287.110:FF:000001">
    <property type="entry name" value="Import inner membrane translocase subunit tim14"/>
    <property type="match status" value="1"/>
</dbReference>
<feature type="domain" description="J" evidence="9">
    <location>
        <begin position="193"/>
        <end position="244"/>
    </location>
</feature>
<feature type="transmembrane region" description="Helical" evidence="8">
    <location>
        <begin position="31"/>
        <end position="49"/>
    </location>
</feature>
<keyword evidence="11" id="KW-1185">Reference proteome</keyword>
<dbReference type="PANTHER" id="PTHR12763">
    <property type="match status" value="1"/>
</dbReference>
<evidence type="ECO:0000256" key="5">
    <source>
        <dbReference type="ARBA" id="ARBA00023186"/>
    </source>
</evidence>
<keyword evidence="5" id="KW-0143">Chaperone</keyword>
<gene>
    <name evidence="10" type="ORF">SAMN05444390_1011743</name>
</gene>
<dbReference type="Gene3D" id="1.10.287.110">
    <property type="entry name" value="DnaJ domain"/>
    <property type="match status" value="1"/>
</dbReference>
<dbReference type="SMART" id="SM00271">
    <property type="entry name" value="DnaJ"/>
    <property type="match status" value="1"/>
</dbReference>
<keyword evidence="3 8" id="KW-1133">Transmembrane helix</keyword>
<evidence type="ECO:0000256" key="8">
    <source>
        <dbReference type="SAM" id="Phobius"/>
    </source>
</evidence>
<evidence type="ECO:0000313" key="10">
    <source>
        <dbReference type="EMBL" id="SEG22882.1"/>
    </source>
</evidence>
<evidence type="ECO:0000256" key="7">
    <source>
        <dbReference type="SAM" id="MobiDB-lite"/>
    </source>
</evidence>
<dbReference type="RefSeq" id="WP_104002621.1">
    <property type="nucleotide sequence ID" value="NZ_FNVQ01000001.1"/>
</dbReference>
<dbReference type="CDD" id="cd06257">
    <property type="entry name" value="DnaJ"/>
    <property type="match status" value="1"/>
</dbReference>
<feature type="transmembrane region" description="Helical" evidence="8">
    <location>
        <begin position="6"/>
        <end position="22"/>
    </location>
</feature>
<name>A0A1H5YGN9_9GAMM</name>
<comment type="similarity">
    <text evidence="6">Belongs to the TIM14 family.</text>
</comment>
<reference evidence="10 11" key="1">
    <citation type="submission" date="2016-10" db="EMBL/GenBank/DDBJ databases">
        <authorList>
            <person name="de Groot N.N."/>
        </authorList>
    </citation>
    <scope>NUCLEOTIDE SEQUENCE [LARGE SCALE GENOMIC DNA]</scope>
    <source>
        <strain evidence="10 11">DSM 22012</strain>
    </source>
</reference>
<keyword evidence="4 8" id="KW-0472">Membrane</keyword>
<dbReference type="GO" id="GO:0016020">
    <property type="term" value="C:membrane"/>
    <property type="evidence" value="ECO:0007669"/>
    <property type="project" value="UniProtKB-SubCell"/>
</dbReference>
<feature type="compositionally biased region" description="Low complexity" evidence="7">
    <location>
        <begin position="177"/>
        <end position="186"/>
    </location>
</feature>
<dbReference type="AlphaFoldDB" id="A0A1H5YGN9"/>
<dbReference type="PROSITE" id="PS50076">
    <property type="entry name" value="DNAJ_2"/>
    <property type="match status" value="1"/>
</dbReference>
<keyword evidence="2 8" id="KW-0812">Transmembrane</keyword>
<dbReference type="PANTHER" id="PTHR12763:SF28">
    <property type="entry name" value="GEO10507P1-RELATED"/>
    <property type="match status" value="1"/>
</dbReference>
<evidence type="ECO:0000256" key="4">
    <source>
        <dbReference type="ARBA" id="ARBA00023136"/>
    </source>
</evidence>
<evidence type="ECO:0000256" key="1">
    <source>
        <dbReference type="ARBA" id="ARBA00004167"/>
    </source>
</evidence>
<dbReference type="InterPro" id="IPR001623">
    <property type="entry name" value="DnaJ_domain"/>
</dbReference>
<proteinExistence type="inferred from homology"/>
<evidence type="ECO:0000256" key="2">
    <source>
        <dbReference type="ARBA" id="ARBA00022692"/>
    </source>
</evidence>
<dbReference type="InterPro" id="IPR036869">
    <property type="entry name" value="J_dom_sf"/>
</dbReference>
<protein>
    <recommendedName>
        <fullName evidence="9">J domain-containing protein</fullName>
    </recommendedName>
</protein>